<protein>
    <submittedName>
        <fullName evidence="2">2'-5' RNA ligase</fullName>
    </submittedName>
</protein>
<sequence>MKIKYPKTMHLPWSRGYTDDDKILRNTDHFVGREVVITEKMDGENTTMYPDFIHARSLDSKDHSSRHYVKTLHGGIKYLIPEGHRLCGENVYAKHSLYYSALPSYFMLFSVWNEHNICLSWDETVDLAARLNLSTVPVLYRGIWSEEAAKACYTTQSRCGGEQEGYVVRLASAFAYEDFKRSVAKFVRKNHVQTDEHWLSKQVESNLLTEVAAE</sequence>
<dbReference type="InterPro" id="IPR021122">
    <property type="entry name" value="RNA_ligase_dom_REL/Rnl2"/>
</dbReference>
<dbReference type="OrthoDB" id="255834at2"/>
<dbReference type="RefSeq" id="WP_127000001.1">
    <property type="nucleotide sequence ID" value="NZ_CP034346.1"/>
</dbReference>
<dbReference type="GO" id="GO:0016874">
    <property type="term" value="F:ligase activity"/>
    <property type="evidence" value="ECO:0007669"/>
    <property type="project" value="UniProtKB-KW"/>
</dbReference>
<evidence type="ECO:0000259" key="1">
    <source>
        <dbReference type="Pfam" id="PF09414"/>
    </source>
</evidence>
<feature type="domain" description="RNA ligase" evidence="1">
    <location>
        <begin position="33"/>
        <end position="187"/>
    </location>
</feature>
<evidence type="ECO:0000313" key="2">
    <source>
        <dbReference type="EMBL" id="AZS15904.1"/>
    </source>
</evidence>
<dbReference type="KEGG" id="plut:EI981_16645"/>
<gene>
    <name evidence="2" type="ORF">EI981_16645</name>
</gene>
<dbReference type="Gene3D" id="3.30.470.30">
    <property type="entry name" value="DNA ligase/mRNA capping enzyme"/>
    <property type="match status" value="1"/>
</dbReference>
<dbReference type="EMBL" id="CP034346">
    <property type="protein sequence ID" value="AZS15904.1"/>
    <property type="molecule type" value="Genomic_DNA"/>
</dbReference>
<name>A0A3Q9IA14_9BACL</name>
<keyword evidence="3" id="KW-1185">Reference proteome</keyword>
<accession>A0A3Q9IA14</accession>
<proteinExistence type="predicted"/>
<dbReference type="AlphaFoldDB" id="A0A3Q9IA14"/>
<reference evidence="3" key="1">
    <citation type="submission" date="2018-12" db="EMBL/GenBank/DDBJ databases">
        <title>Complete genome sequence of Paenibacillus sp. MBLB1234.</title>
        <authorList>
            <person name="Nam Y.-D."/>
            <person name="Kang J."/>
            <person name="Chung W.-H."/>
            <person name="Park Y.S."/>
        </authorList>
    </citation>
    <scope>NUCLEOTIDE SEQUENCE [LARGE SCALE GENOMIC DNA]</scope>
    <source>
        <strain evidence="3">MBLB1234</strain>
    </source>
</reference>
<dbReference type="InterPro" id="IPR052732">
    <property type="entry name" value="Cell-binding_unc_protein"/>
</dbReference>
<dbReference type="Pfam" id="PF09414">
    <property type="entry name" value="RNA_ligase"/>
    <property type="match status" value="1"/>
</dbReference>
<keyword evidence="2" id="KW-0436">Ligase</keyword>
<dbReference type="PANTHER" id="PTHR43883">
    <property type="entry name" value="SLR0207 PROTEIN"/>
    <property type="match status" value="1"/>
</dbReference>
<organism evidence="2 3">
    <name type="scientific">Paenibacillus lutimineralis</name>
    <dbReference type="NCBI Taxonomy" id="2707005"/>
    <lineage>
        <taxon>Bacteria</taxon>
        <taxon>Bacillati</taxon>
        <taxon>Bacillota</taxon>
        <taxon>Bacilli</taxon>
        <taxon>Bacillales</taxon>
        <taxon>Paenibacillaceae</taxon>
        <taxon>Paenibacillus</taxon>
    </lineage>
</organism>
<dbReference type="PANTHER" id="PTHR43883:SF1">
    <property type="entry name" value="GLUCONOKINASE"/>
    <property type="match status" value="1"/>
</dbReference>
<evidence type="ECO:0000313" key="3">
    <source>
        <dbReference type="Proteomes" id="UP000270678"/>
    </source>
</evidence>
<dbReference type="SUPFAM" id="SSF56091">
    <property type="entry name" value="DNA ligase/mRNA capping enzyme, catalytic domain"/>
    <property type="match status" value="1"/>
</dbReference>
<dbReference type="Proteomes" id="UP000270678">
    <property type="component" value="Chromosome"/>
</dbReference>